<organism evidence="11 12">
    <name type="scientific">Chitiniphilus eburneus</name>
    <dbReference type="NCBI Taxonomy" id="2571148"/>
    <lineage>
        <taxon>Bacteria</taxon>
        <taxon>Pseudomonadati</taxon>
        <taxon>Pseudomonadota</taxon>
        <taxon>Betaproteobacteria</taxon>
        <taxon>Neisseriales</taxon>
        <taxon>Chitinibacteraceae</taxon>
        <taxon>Chitiniphilus</taxon>
    </lineage>
</organism>
<dbReference type="InterPro" id="IPR000890">
    <property type="entry name" value="Aliphatic_acid_kin_short-chain"/>
</dbReference>
<comment type="function">
    <text evidence="9">Catalyzes the formation of acetyl phosphate from acetate and ATP. Can also catalyze the reverse reaction.</text>
</comment>
<comment type="cofactor">
    <cofactor evidence="9">
        <name>Mg(2+)</name>
        <dbReference type="ChEBI" id="CHEBI:18420"/>
    </cofactor>
    <cofactor evidence="9">
        <name>Mn(2+)</name>
        <dbReference type="ChEBI" id="CHEBI:29035"/>
    </cofactor>
    <text evidence="9">Mg(2+). Can also accept Mn(2+).</text>
</comment>
<dbReference type="InterPro" id="IPR043129">
    <property type="entry name" value="ATPase_NBD"/>
</dbReference>
<dbReference type="Proteomes" id="UP000310016">
    <property type="component" value="Unassembled WGS sequence"/>
</dbReference>
<feature type="binding site" evidence="9">
    <location>
        <position position="9"/>
    </location>
    <ligand>
        <name>Mg(2+)</name>
        <dbReference type="ChEBI" id="CHEBI:18420"/>
    </ligand>
</feature>
<evidence type="ECO:0000256" key="3">
    <source>
        <dbReference type="ARBA" id="ARBA00022679"/>
    </source>
</evidence>
<comment type="subcellular location">
    <subcellularLocation>
        <location evidence="9">Cytoplasm</location>
    </subcellularLocation>
</comment>
<comment type="subunit">
    <text evidence="9">Homodimer.</text>
</comment>
<feature type="binding site" evidence="9">
    <location>
        <begin position="329"/>
        <end position="333"/>
    </location>
    <ligand>
        <name>ATP</name>
        <dbReference type="ChEBI" id="CHEBI:30616"/>
    </ligand>
</feature>
<dbReference type="InterPro" id="IPR023865">
    <property type="entry name" value="Aliphatic_acid_kinase_CS"/>
</dbReference>
<evidence type="ECO:0000313" key="11">
    <source>
        <dbReference type="EMBL" id="TJZ77547.1"/>
    </source>
</evidence>
<evidence type="ECO:0000256" key="6">
    <source>
        <dbReference type="ARBA" id="ARBA00022777"/>
    </source>
</evidence>
<feature type="binding site" evidence="9">
    <location>
        <position position="16"/>
    </location>
    <ligand>
        <name>ATP</name>
        <dbReference type="ChEBI" id="CHEBI:30616"/>
    </ligand>
</feature>
<feature type="binding site" evidence="9">
    <location>
        <position position="383"/>
    </location>
    <ligand>
        <name>Mg(2+)</name>
        <dbReference type="ChEBI" id="CHEBI:18420"/>
    </ligand>
</feature>
<dbReference type="GO" id="GO:0008776">
    <property type="term" value="F:acetate kinase activity"/>
    <property type="evidence" value="ECO:0007669"/>
    <property type="project" value="UniProtKB-UniRule"/>
</dbReference>
<keyword evidence="8 9" id="KW-0460">Magnesium</keyword>
<evidence type="ECO:0000256" key="8">
    <source>
        <dbReference type="ARBA" id="ARBA00022842"/>
    </source>
</evidence>
<feature type="binding site" evidence="9">
    <location>
        <position position="93"/>
    </location>
    <ligand>
        <name>substrate</name>
    </ligand>
</feature>
<dbReference type="AlphaFoldDB" id="A0A4U0Q8G0"/>
<evidence type="ECO:0000256" key="7">
    <source>
        <dbReference type="ARBA" id="ARBA00022840"/>
    </source>
</evidence>
<feature type="active site" description="Proton donor/acceptor" evidence="9">
    <location>
        <position position="150"/>
    </location>
</feature>
<keyword evidence="3 9" id="KW-0808">Transferase</keyword>
<protein>
    <recommendedName>
        <fullName evidence="9">Acetate kinase</fullName>
        <ecNumber evidence="9">2.7.2.1</ecNumber>
    </recommendedName>
    <alternativeName>
        <fullName evidence="9">Acetokinase</fullName>
    </alternativeName>
</protein>
<evidence type="ECO:0000313" key="12">
    <source>
        <dbReference type="Proteomes" id="UP000310016"/>
    </source>
</evidence>
<dbReference type="GO" id="GO:0000287">
    <property type="term" value="F:magnesium ion binding"/>
    <property type="evidence" value="ECO:0007669"/>
    <property type="project" value="UniProtKB-UniRule"/>
</dbReference>
<proteinExistence type="inferred from homology"/>
<comment type="similarity">
    <text evidence="1 9 10">Belongs to the acetokinase family.</text>
</comment>
<feature type="binding site" evidence="9">
    <location>
        <begin position="209"/>
        <end position="213"/>
    </location>
    <ligand>
        <name>ATP</name>
        <dbReference type="ChEBI" id="CHEBI:30616"/>
    </ligand>
</feature>
<dbReference type="PANTHER" id="PTHR21060:SF21">
    <property type="entry name" value="ACETATE KINASE"/>
    <property type="match status" value="1"/>
</dbReference>
<comment type="catalytic activity">
    <reaction evidence="9">
        <text>acetate + ATP = acetyl phosphate + ADP</text>
        <dbReference type="Rhea" id="RHEA:11352"/>
        <dbReference type="ChEBI" id="CHEBI:22191"/>
        <dbReference type="ChEBI" id="CHEBI:30089"/>
        <dbReference type="ChEBI" id="CHEBI:30616"/>
        <dbReference type="ChEBI" id="CHEBI:456216"/>
        <dbReference type="EC" id="2.7.2.1"/>
    </reaction>
</comment>
<keyword evidence="4 9" id="KW-0479">Metal-binding</keyword>
<dbReference type="PROSITE" id="PS01075">
    <property type="entry name" value="ACETATE_KINASE_1"/>
    <property type="match status" value="1"/>
</dbReference>
<dbReference type="GO" id="GO:0005829">
    <property type="term" value="C:cytosol"/>
    <property type="evidence" value="ECO:0007669"/>
    <property type="project" value="TreeGrafter"/>
</dbReference>
<dbReference type="UniPathway" id="UPA00340">
    <property type="reaction ID" value="UER00458"/>
</dbReference>
<dbReference type="GO" id="GO:0006085">
    <property type="term" value="P:acetyl-CoA biosynthetic process"/>
    <property type="evidence" value="ECO:0007669"/>
    <property type="project" value="UniProtKB-UniRule"/>
</dbReference>
<comment type="caution">
    <text evidence="11">The sequence shown here is derived from an EMBL/GenBank/DDBJ whole genome shotgun (WGS) entry which is preliminary data.</text>
</comment>
<evidence type="ECO:0000256" key="10">
    <source>
        <dbReference type="RuleBase" id="RU003835"/>
    </source>
</evidence>
<evidence type="ECO:0000256" key="5">
    <source>
        <dbReference type="ARBA" id="ARBA00022741"/>
    </source>
</evidence>
<dbReference type="InterPro" id="IPR004372">
    <property type="entry name" value="Ac/propionate_kinase"/>
</dbReference>
<dbReference type="RefSeq" id="WP_136772021.1">
    <property type="nucleotide sequence ID" value="NZ_CP156074.1"/>
</dbReference>
<dbReference type="SUPFAM" id="SSF53067">
    <property type="entry name" value="Actin-like ATPase domain"/>
    <property type="match status" value="2"/>
</dbReference>
<gene>
    <name evidence="9" type="primary">ackA</name>
    <name evidence="11" type="ORF">FAZ21_04275</name>
</gene>
<evidence type="ECO:0000256" key="4">
    <source>
        <dbReference type="ARBA" id="ARBA00022723"/>
    </source>
</evidence>
<dbReference type="EMBL" id="SUMF01000002">
    <property type="protein sequence ID" value="TJZ77547.1"/>
    <property type="molecule type" value="Genomic_DNA"/>
</dbReference>
<sequence length="409" mass="44180">MKQLILVINAGSSSIKFSLFEQGEPDPVLLYKGQVEGIYVEPYFTAKSADGDKLAAENLPADGPKSHDQALRHILKWLENHTAGRKLAVIGHRVVHGGRRFSRPELVTHEIISELEALVPLAPLHAPHNITPIRILAELLPGVPQVVCFDTAFHANQPEINQLYALPYDFSQREGIRRYGFHGLSYEYIAAVLPEIDARAAAGRTVVAHLGNGASMAALSACHGVASTMGFTALEGLPMGTRTGSIDAGVVLHLMNHLHMDAKGIEDLLYKKSGLLGLSGISSDMRELHASDDPRAKLAVDYFVSKIAREAASLAVTLQGIDALVFTAGIGENDDIVRRDVCRQLGWLGVELDESLNAQRSGQPRLISTPQSQVAVYVVPTNEELMIARHSLGCVDETASQYAATPTPA</sequence>
<feature type="binding site" evidence="9">
    <location>
        <begin position="284"/>
        <end position="286"/>
    </location>
    <ligand>
        <name>ATP</name>
        <dbReference type="ChEBI" id="CHEBI:30616"/>
    </ligand>
</feature>
<evidence type="ECO:0000256" key="1">
    <source>
        <dbReference type="ARBA" id="ARBA00008748"/>
    </source>
</evidence>
<keyword evidence="7 9" id="KW-0067">ATP-binding</keyword>
<feature type="site" description="Transition state stabilizer" evidence="9">
    <location>
        <position position="182"/>
    </location>
</feature>
<dbReference type="OrthoDB" id="9802453at2"/>
<dbReference type="PIRSF" id="PIRSF000722">
    <property type="entry name" value="Acetate_prop_kin"/>
    <property type="match status" value="1"/>
</dbReference>
<keyword evidence="12" id="KW-1185">Reference proteome</keyword>
<keyword evidence="2 9" id="KW-0963">Cytoplasm</keyword>
<accession>A0A4U0Q8G0</accession>
<evidence type="ECO:0000256" key="2">
    <source>
        <dbReference type="ARBA" id="ARBA00022490"/>
    </source>
</evidence>
<dbReference type="Gene3D" id="3.30.420.40">
    <property type="match status" value="2"/>
</dbReference>
<dbReference type="Pfam" id="PF00871">
    <property type="entry name" value="Acetate_kinase"/>
    <property type="match status" value="1"/>
</dbReference>
<dbReference type="PRINTS" id="PR00471">
    <property type="entry name" value="ACETATEKNASE"/>
</dbReference>
<evidence type="ECO:0000256" key="9">
    <source>
        <dbReference type="HAMAP-Rule" id="MF_00020"/>
    </source>
</evidence>
<comment type="pathway">
    <text evidence="9">Metabolic intermediate biosynthesis; acetyl-CoA biosynthesis; acetyl-CoA from acetate: step 1/2.</text>
</comment>
<keyword evidence="5 9" id="KW-0547">Nucleotide-binding</keyword>
<dbReference type="GO" id="GO:0006083">
    <property type="term" value="P:acetate metabolic process"/>
    <property type="evidence" value="ECO:0007669"/>
    <property type="project" value="TreeGrafter"/>
</dbReference>
<dbReference type="NCBIfam" id="TIGR00016">
    <property type="entry name" value="ackA"/>
    <property type="match status" value="1"/>
</dbReference>
<dbReference type="HAMAP" id="MF_00020">
    <property type="entry name" value="Acetate_kinase"/>
    <property type="match status" value="1"/>
</dbReference>
<keyword evidence="6 9" id="KW-0418">Kinase</keyword>
<dbReference type="PANTHER" id="PTHR21060">
    <property type="entry name" value="ACETATE KINASE"/>
    <property type="match status" value="1"/>
</dbReference>
<dbReference type="EC" id="2.7.2.1" evidence="9"/>
<name>A0A4U0Q8G0_9NEIS</name>
<dbReference type="GO" id="GO:0005524">
    <property type="term" value="F:ATP binding"/>
    <property type="evidence" value="ECO:0007669"/>
    <property type="project" value="UniProtKB-KW"/>
</dbReference>
<reference evidence="11 12" key="1">
    <citation type="submission" date="2019-04" db="EMBL/GenBank/DDBJ databases">
        <title>Chitiniphilus eburnea sp. nov., a novel chitinolytic bacterium isolated from aquaculture sludge.</title>
        <authorList>
            <person name="Sheng M."/>
        </authorList>
    </citation>
    <scope>NUCLEOTIDE SEQUENCE [LARGE SCALE GENOMIC DNA]</scope>
    <source>
        <strain evidence="11 12">HX-2-15</strain>
    </source>
</reference>
<feature type="site" description="Transition state stabilizer" evidence="9">
    <location>
        <position position="242"/>
    </location>
</feature>